<dbReference type="SUPFAM" id="SSF46894">
    <property type="entry name" value="C-terminal effector domain of the bipartite response regulators"/>
    <property type="match status" value="1"/>
</dbReference>
<evidence type="ECO:0000259" key="4">
    <source>
        <dbReference type="PROSITE" id="PS50043"/>
    </source>
</evidence>
<evidence type="ECO:0000313" key="5">
    <source>
        <dbReference type="EMBL" id="MBD7916758.1"/>
    </source>
</evidence>
<dbReference type="InterPro" id="IPR000792">
    <property type="entry name" value="Tscrpt_reg_LuxR_C"/>
</dbReference>
<evidence type="ECO:0000256" key="2">
    <source>
        <dbReference type="ARBA" id="ARBA00023125"/>
    </source>
</evidence>
<name>A0ABR8Q8K0_9CELL</name>
<dbReference type="InterPro" id="IPR027417">
    <property type="entry name" value="P-loop_NTPase"/>
</dbReference>
<dbReference type="SMART" id="SM00421">
    <property type="entry name" value="HTH_LUXR"/>
    <property type="match status" value="1"/>
</dbReference>
<dbReference type="InterPro" id="IPR041664">
    <property type="entry name" value="AAA_16"/>
</dbReference>
<dbReference type="Gene3D" id="3.40.50.300">
    <property type="entry name" value="P-loop containing nucleotide triphosphate hydrolases"/>
    <property type="match status" value="1"/>
</dbReference>
<feature type="domain" description="HTH luxR-type" evidence="4">
    <location>
        <begin position="781"/>
        <end position="846"/>
    </location>
</feature>
<dbReference type="PRINTS" id="PR00038">
    <property type="entry name" value="HTHLUXR"/>
</dbReference>
<dbReference type="Pfam" id="PF00196">
    <property type="entry name" value="GerE"/>
    <property type="match status" value="1"/>
</dbReference>
<dbReference type="PROSITE" id="PS50043">
    <property type="entry name" value="HTH_LUXR_2"/>
    <property type="match status" value="1"/>
</dbReference>
<keyword evidence="6" id="KW-1185">Reference proteome</keyword>
<dbReference type="PANTHER" id="PTHR44688">
    <property type="entry name" value="DNA-BINDING TRANSCRIPTIONAL ACTIVATOR DEVR_DOSR"/>
    <property type="match status" value="1"/>
</dbReference>
<dbReference type="SUPFAM" id="SSF52540">
    <property type="entry name" value="P-loop containing nucleoside triphosphate hydrolases"/>
    <property type="match status" value="1"/>
</dbReference>
<protein>
    <submittedName>
        <fullName evidence="5">AAA family ATPase</fullName>
    </submittedName>
</protein>
<dbReference type="Gene3D" id="1.10.10.10">
    <property type="entry name" value="Winged helix-like DNA-binding domain superfamily/Winged helix DNA-binding domain"/>
    <property type="match status" value="1"/>
</dbReference>
<reference evidence="5 6" key="1">
    <citation type="submission" date="2020-08" db="EMBL/GenBank/DDBJ databases">
        <title>A Genomic Blueprint of the Chicken Gut Microbiome.</title>
        <authorList>
            <person name="Gilroy R."/>
            <person name="Ravi A."/>
            <person name="Getino M."/>
            <person name="Pursley I."/>
            <person name="Horton D.L."/>
            <person name="Alikhan N.-F."/>
            <person name="Baker D."/>
            <person name="Gharbi K."/>
            <person name="Hall N."/>
            <person name="Watson M."/>
            <person name="Adriaenssens E.M."/>
            <person name="Foster-Nyarko E."/>
            <person name="Jarju S."/>
            <person name="Secka A."/>
            <person name="Antonio M."/>
            <person name="Oren A."/>
            <person name="Chaudhuri R."/>
            <person name="La Ragione R.M."/>
            <person name="Hildebrand F."/>
            <person name="Pallen M.J."/>
        </authorList>
    </citation>
    <scope>NUCLEOTIDE SEQUENCE [LARGE SCALE GENOMIC DNA]</scope>
    <source>
        <strain evidence="5 6">Sa3CUA2</strain>
    </source>
</reference>
<dbReference type="PANTHER" id="PTHR44688:SF16">
    <property type="entry name" value="DNA-BINDING TRANSCRIPTIONAL ACTIVATOR DEVR_DOSR"/>
    <property type="match status" value="1"/>
</dbReference>
<keyword evidence="1" id="KW-0805">Transcription regulation</keyword>
<evidence type="ECO:0000256" key="3">
    <source>
        <dbReference type="ARBA" id="ARBA00023163"/>
    </source>
</evidence>
<gene>
    <name evidence="5" type="ORF">H9657_00475</name>
</gene>
<evidence type="ECO:0000313" key="6">
    <source>
        <dbReference type="Proteomes" id="UP000604241"/>
    </source>
</evidence>
<accession>A0ABR8Q8K0</accession>
<keyword evidence="2" id="KW-0238">DNA-binding</keyword>
<dbReference type="Pfam" id="PF13191">
    <property type="entry name" value="AAA_16"/>
    <property type="match status" value="1"/>
</dbReference>
<dbReference type="InterPro" id="IPR016032">
    <property type="entry name" value="Sig_transdc_resp-reg_C-effctor"/>
</dbReference>
<dbReference type="EMBL" id="JACSQV010000001">
    <property type="protein sequence ID" value="MBD7916758.1"/>
    <property type="molecule type" value="Genomic_DNA"/>
</dbReference>
<proteinExistence type="predicted"/>
<evidence type="ECO:0000256" key="1">
    <source>
        <dbReference type="ARBA" id="ARBA00023015"/>
    </source>
</evidence>
<dbReference type="InterPro" id="IPR036388">
    <property type="entry name" value="WH-like_DNA-bd_sf"/>
</dbReference>
<organism evidence="5 6">
    <name type="scientific">Cellulomonas avistercoris</name>
    <dbReference type="NCBI Taxonomy" id="2762242"/>
    <lineage>
        <taxon>Bacteria</taxon>
        <taxon>Bacillati</taxon>
        <taxon>Actinomycetota</taxon>
        <taxon>Actinomycetes</taxon>
        <taxon>Micrococcales</taxon>
        <taxon>Cellulomonadaceae</taxon>
        <taxon>Cellulomonas</taxon>
    </lineage>
</organism>
<dbReference type="Proteomes" id="UP000604241">
    <property type="component" value="Unassembled WGS sequence"/>
</dbReference>
<keyword evidence="3" id="KW-0804">Transcription</keyword>
<sequence>MTTTSGAERGTVWRRTVPPDTRAVRRPRCWAALNAAVDLHPVVVVCAPAGFGKTTLLAQWVPTAPATVAWASLDPFDDDPGRLLRAVCDAVARAHPAATDELAAAGRAAPGALLDALREVLGALGERTVVVLDDVHRISSAGARHAVAALLRTPGPRFVLAGRHVPDLALGPGRIEGAVGDVGVRTLALTVRETSLLVSAWGPAPPPGVVAELWRVTGGWPAAVRAAWRAGLLHRGHLQRPLRHEDVPVADYVREEVLGGLGAELDAFVRRACVGRVVEPALAEAMVPGGAALLDECVARGLLGRRDEDSGAGGLPAWHELLAAHVRGIVARTQPRTVRAVHQALARHLAGPDPATAVRHAVDGRAPDLAAELLVERWPELLARGQLGATERRCVTAGVVDGAATALLVGRAVRAQPGPEEGDAAASAVVRALRATSPAAAAVGREPDAGGAPAGPVGTVLAYLTARAALHAPDVPAAGIPGERCGSPASTEDVVDALADAADDAAVHGWPVLALACRAEHALACARAGRVGEARAGARGVLVDGAAHGWDRSHVTAPAHLAAGLAAYWCDEPATARHELTAAVEVGASRPGLVARAACVLLHLSLADGDPAGVARALAVVEDARALTGEPTPPGVSRGYLEAVARVAQGGGREALALADPADPALSSPAGSSWRSEVHRRAGDREAALRALDEADVEPSWHVADRVAAHAARALLQVDAAAAHRSLESALDDAATDGVVRPLRDRAAALRPLLAAHLGWGSAHEALVTRLLVAEHDAPAPRPSAWALTERELQVLACLPSRMTVQEIGGALFVSANTVKTHLRAVYRKLDVSTRRDAVHVAVQRGLL</sequence>
<dbReference type="CDD" id="cd06170">
    <property type="entry name" value="LuxR_C_like"/>
    <property type="match status" value="1"/>
</dbReference>
<comment type="caution">
    <text evidence="5">The sequence shown here is derived from an EMBL/GenBank/DDBJ whole genome shotgun (WGS) entry which is preliminary data.</text>
</comment>
<dbReference type="RefSeq" id="WP_191779265.1">
    <property type="nucleotide sequence ID" value="NZ_JACSQV010000001.1"/>
</dbReference>